<dbReference type="EMBL" id="JASAOG010000477">
    <property type="protein sequence ID" value="KAK0039220.1"/>
    <property type="molecule type" value="Genomic_DNA"/>
</dbReference>
<dbReference type="AlphaFoldDB" id="A0AAD8AN24"/>
<evidence type="ECO:0000313" key="12">
    <source>
        <dbReference type="Proteomes" id="UP001233172"/>
    </source>
</evidence>
<dbReference type="InterPro" id="IPR001915">
    <property type="entry name" value="Peptidase_M48"/>
</dbReference>
<feature type="domain" description="Peptidase M48" evidence="10">
    <location>
        <begin position="50"/>
        <end position="235"/>
    </location>
</feature>
<dbReference type="PANTHER" id="PTHR22726">
    <property type="entry name" value="METALLOENDOPEPTIDASE OMA1"/>
    <property type="match status" value="1"/>
</dbReference>
<protein>
    <recommendedName>
        <fullName evidence="8">Metalloendopeptidase OMA1, mitochondrial</fullName>
    </recommendedName>
    <alternativeName>
        <fullName evidence="9">Overlapping with the m-AAA protease 1 homolog</fullName>
    </alternativeName>
</protein>
<dbReference type="CDD" id="cd07333">
    <property type="entry name" value="M48C_bepA_like"/>
    <property type="match status" value="1"/>
</dbReference>
<keyword evidence="3" id="KW-0479">Metal-binding</keyword>
<dbReference type="PANTHER" id="PTHR22726:SF1">
    <property type="entry name" value="METALLOENDOPEPTIDASE OMA1, MITOCHONDRIAL"/>
    <property type="match status" value="1"/>
</dbReference>
<evidence type="ECO:0000256" key="6">
    <source>
        <dbReference type="ARBA" id="ARBA00023049"/>
    </source>
</evidence>
<dbReference type="Gene3D" id="3.30.2010.10">
    <property type="entry name" value="Metalloproteases ('zincins'), catalytic domain"/>
    <property type="match status" value="1"/>
</dbReference>
<keyword evidence="5" id="KW-0862">Zinc</keyword>
<keyword evidence="12" id="KW-1185">Reference proteome</keyword>
<organism evidence="11 12">
    <name type="scientific">Biomphalaria pfeifferi</name>
    <name type="common">Bloodfluke planorb</name>
    <name type="synonym">Freshwater snail</name>
    <dbReference type="NCBI Taxonomy" id="112525"/>
    <lineage>
        <taxon>Eukaryota</taxon>
        <taxon>Metazoa</taxon>
        <taxon>Spiralia</taxon>
        <taxon>Lophotrochozoa</taxon>
        <taxon>Mollusca</taxon>
        <taxon>Gastropoda</taxon>
        <taxon>Heterobranchia</taxon>
        <taxon>Euthyneura</taxon>
        <taxon>Panpulmonata</taxon>
        <taxon>Hygrophila</taxon>
        <taxon>Lymnaeoidea</taxon>
        <taxon>Planorbidae</taxon>
        <taxon>Biomphalaria</taxon>
    </lineage>
</organism>
<evidence type="ECO:0000256" key="2">
    <source>
        <dbReference type="ARBA" id="ARBA00022670"/>
    </source>
</evidence>
<evidence type="ECO:0000256" key="5">
    <source>
        <dbReference type="ARBA" id="ARBA00022833"/>
    </source>
</evidence>
<keyword evidence="4" id="KW-0378">Hydrolase</keyword>
<keyword evidence="6 11" id="KW-0482">Metalloprotease</keyword>
<sequence>MFVLPISVLAQTRITMPKNKYKVQDDVKLGNQAASEAEKQFPILNDSDAQRYVAAVGERLVRAIPQQFQQSAFDYRFKVVNASDINAFALPGGPMYVNRGMIEAAKNEGEMAGVMAHEISHVALRHGTAQATKQSSIGTQLGTIGLILGGAILGGEAGAQLGAVGAAAWLTKYSREYETQADILGSQILADAGYDPRDLANMFRTIQQQSGGSRAPEWLSSHPDPGNRYDKINKEAAMLRVSSNPIKITRDFERVQSRLRGMPKAPTMAEIEKSGGSGQQSPVNNGRYQTSVAYPSTRTKSYTGGNLFSMSVPSNWEALEDQNQVTFAPQGAYGNQGITHGAMIGIFQPQSNNLQQATEDYVNGILQANNYLRQKTTYSRGTLSGRNAYSTVLEGRSPITNKNETVTIYTAQMQNGNLFYVAAVAPSGEASRYNTAFRNMINSIRLN</sequence>
<comment type="cofactor">
    <cofactor evidence="1">
        <name>Zn(2+)</name>
        <dbReference type="ChEBI" id="CHEBI:29105"/>
    </cofactor>
</comment>
<dbReference type="Pfam" id="PF01435">
    <property type="entry name" value="Peptidase_M48"/>
    <property type="match status" value="1"/>
</dbReference>
<evidence type="ECO:0000259" key="10">
    <source>
        <dbReference type="Pfam" id="PF01435"/>
    </source>
</evidence>
<evidence type="ECO:0000256" key="9">
    <source>
        <dbReference type="ARBA" id="ARBA00042978"/>
    </source>
</evidence>
<dbReference type="InterPro" id="IPR051156">
    <property type="entry name" value="Mito/Outer_Membr_Metalloprot"/>
</dbReference>
<evidence type="ECO:0000256" key="3">
    <source>
        <dbReference type="ARBA" id="ARBA00022723"/>
    </source>
</evidence>
<evidence type="ECO:0000256" key="4">
    <source>
        <dbReference type="ARBA" id="ARBA00022801"/>
    </source>
</evidence>
<evidence type="ECO:0000256" key="7">
    <source>
        <dbReference type="ARBA" id="ARBA00038233"/>
    </source>
</evidence>
<dbReference type="GO" id="GO:0051603">
    <property type="term" value="P:proteolysis involved in protein catabolic process"/>
    <property type="evidence" value="ECO:0007669"/>
    <property type="project" value="TreeGrafter"/>
</dbReference>
<reference evidence="11" key="1">
    <citation type="journal article" date="2023" name="PLoS Negl. Trop. Dis.">
        <title>A genome sequence for Biomphalaria pfeifferi, the major vector snail for the human-infecting parasite Schistosoma mansoni.</title>
        <authorList>
            <person name="Bu L."/>
            <person name="Lu L."/>
            <person name="Laidemitt M.R."/>
            <person name="Zhang S.M."/>
            <person name="Mutuku M."/>
            <person name="Mkoji G."/>
            <person name="Steinauer M."/>
            <person name="Loker E.S."/>
        </authorList>
    </citation>
    <scope>NUCLEOTIDE SEQUENCE</scope>
    <source>
        <strain evidence="11">KasaAsao</strain>
    </source>
</reference>
<dbReference type="GO" id="GO:0016020">
    <property type="term" value="C:membrane"/>
    <property type="evidence" value="ECO:0007669"/>
    <property type="project" value="TreeGrafter"/>
</dbReference>
<dbReference type="GO" id="GO:0004222">
    <property type="term" value="F:metalloendopeptidase activity"/>
    <property type="evidence" value="ECO:0007669"/>
    <property type="project" value="InterPro"/>
</dbReference>
<evidence type="ECO:0000256" key="8">
    <source>
        <dbReference type="ARBA" id="ARBA00040360"/>
    </source>
</evidence>
<dbReference type="Proteomes" id="UP001233172">
    <property type="component" value="Unassembled WGS sequence"/>
</dbReference>
<dbReference type="GO" id="GO:0046872">
    <property type="term" value="F:metal ion binding"/>
    <property type="evidence" value="ECO:0007669"/>
    <property type="project" value="UniProtKB-KW"/>
</dbReference>
<comment type="caution">
    <text evidence="11">The sequence shown here is derived from an EMBL/GenBank/DDBJ whole genome shotgun (WGS) entry which is preliminary data.</text>
</comment>
<comment type="similarity">
    <text evidence="7">Belongs to the peptidase M48 family.</text>
</comment>
<gene>
    <name evidence="11" type="ORF">Bpfe_031373</name>
</gene>
<evidence type="ECO:0000256" key="1">
    <source>
        <dbReference type="ARBA" id="ARBA00001947"/>
    </source>
</evidence>
<reference evidence="11" key="2">
    <citation type="submission" date="2023-04" db="EMBL/GenBank/DDBJ databases">
        <authorList>
            <person name="Bu L."/>
            <person name="Lu L."/>
            <person name="Laidemitt M.R."/>
            <person name="Zhang S.M."/>
            <person name="Mutuku M."/>
            <person name="Mkoji G."/>
            <person name="Steinauer M."/>
            <person name="Loker E.S."/>
        </authorList>
    </citation>
    <scope>NUCLEOTIDE SEQUENCE</scope>
    <source>
        <strain evidence="11">KasaAsao</strain>
        <tissue evidence="11">Whole Snail</tissue>
    </source>
</reference>
<keyword evidence="2" id="KW-0645">Protease</keyword>
<name>A0AAD8AN24_BIOPF</name>
<proteinExistence type="inferred from homology"/>
<accession>A0AAD8AN24</accession>
<evidence type="ECO:0000313" key="11">
    <source>
        <dbReference type="EMBL" id="KAK0039220.1"/>
    </source>
</evidence>